<gene>
    <name evidence="2" type="ORF">ACFQVD_12190</name>
</gene>
<dbReference type="EMBL" id="JBHTEE010000001">
    <property type="protein sequence ID" value="MFC7600857.1"/>
    <property type="molecule type" value="Genomic_DNA"/>
</dbReference>
<comment type="caution">
    <text evidence="2">The sequence shown here is derived from an EMBL/GenBank/DDBJ whole genome shotgun (WGS) entry which is preliminary data.</text>
</comment>
<dbReference type="InterPro" id="IPR046252">
    <property type="entry name" value="DUF6285"/>
</dbReference>
<evidence type="ECO:0000313" key="3">
    <source>
        <dbReference type="Proteomes" id="UP001596514"/>
    </source>
</evidence>
<feature type="domain" description="DUF6285" evidence="1">
    <location>
        <begin position="29"/>
        <end position="110"/>
    </location>
</feature>
<dbReference type="RefSeq" id="WP_343978439.1">
    <property type="nucleotide sequence ID" value="NZ_BAAAGK010000163.1"/>
</dbReference>
<reference evidence="3" key="1">
    <citation type="journal article" date="2019" name="Int. J. Syst. Evol. Microbiol.">
        <title>The Global Catalogue of Microorganisms (GCM) 10K type strain sequencing project: providing services to taxonomists for standard genome sequencing and annotation.</title>
        <authorList>
            <consortium name="The Broad Institute Genomics Platform"/>
            <consortium name="The Broad Institute Genome Sequencing Center for Infectious Disease"/>
            <person name="Wu L."/>
            <person name="Ma J."/>
        </authorList>
    </citation>
    <scope>NUCLEOTIDE SEQUENCE [LARGE SCALE GENOMIC DNA]</scope>
    <source>
        <strain evidence="3">JCM 10083</strain>
    </source>
</reference>
<evidence type="ECO:0000259" key="1">
    <source>
        <dbReference type="Pfam" id="PF19802"/>
    </source>
</evidence>
<keyword evidence="3" id="KW-1185">Reference proteome</keyword>
<organism evidence="2 3">
    <name type="scientific">Streptosporangium amethystogenes subsp. fukuiense</name>
    <dbReference type="NCBI Taxonomy" id="698418"/>
    <lineage>
        <taxon>Bacteria</taxon>
        <taxon>Bacillati</taxon>
        <taxon>Actinomycetota</taxon>
        <taxon>Actinomycetes</taxon>
        <taxon>Streptosporangiales</taxon>
        <taxon>Streptosporangiaceae</taxon>
        <taxon>Streptosporangium</taxon>
    </lineage>
</organism>
<dbReference type="Proteomes" id="UP001596514">
    <property type="component" value="Unassembled WGS sequence"/>
</dbReference>
<name>A0ABW2SYB8_9ACTN</name>
<dbReference type="Pfam" id="PF19802">
    <property type="entry name" value="DUF6285"/>
    <property type="match status" value="1"/>
</dbReference>
<sequence>MSQGMPHDVPSAARLVAAVRDFLESDVLPVVEGRVRFHTRVAVNVLSTVERELELGPAQHAAHRARLDALGFASDAELAAAIREGLDGPDLLDALTAAVRDKLAVANPGYTAAPDVPPRR</sequence>
<accession>A0ABW2SYB8</accession>
<proteinExistence type="predicted"/>
<protein>
    <submittedName>
        <fullName evidence="2">DUF6285 domain-containing protein</fullName>
    </submittedName>
</protein>
<evidence type="ECO:0000313" key="2">
    <source>
        <dbReference type="EMBL" id="MFC7600857.1"/>
    </source>
</evidence>